<dbReference type="EMBL" id="CAJPWZ010002557">
    <property type="protein sequence ID" value="CAG2240396.1"/>
    <property type="molecule type" value="Genomic_DNA"/>
</dbReference>
<feature type="transmembrane region" description="Helical" evidence="2">
    <location>
        <begin position="369"/>
        <end position="395"/>
    </location>
</feature>
<keyword evidence="2" id="KW-0812">Transmembrane</keyword>
<organism evidence="3 4">
    <name type="scientific">Mytilus edulis</name>
    <name type="common">Blue mussel</name>
    <dbReference type="NCBI Taxonomy" id="6550"/>
    <lineage>
        <taxon>Eukaryota</taxon>
        <taxon>Metazoa</taxon>
        <taxon>Spiralia</taxon>
        <taxon>Lophotrochozoa</taxon>
        <taxon>Mollusca</taxon>
        <taxon>Bivalvia</taxon>
        <taxon>Autobranchia</taxon>
        <taxon>Pteriomorphia</taxon>
        <taxon>Mytilida</taxon>
        <taxon>Mytiloidea</taxon>
        <taxon>Mytilidae</taxon>
        <taxon>Mytilinae</taxon>
        <taxon>Mytilus</taxon>
    </lineage>
</organism>
<keyword evidence="2" id="KW-1133">Transmembrane helix</keyword>
<proteinExistence type="predicted"/>
<feature type="compositionally biased region" description="Basic and acidic residues" evidence="1">
    <location>
        <begin position="450"/>
        <end position="470"/>
    </location>
</feature>
<reference evidence="3" key="1">
    <citation type="submission" date="2021-03" db="EMBL/GenBank/DDBJ databases">
        <authorList>
            <person name="Bekaert M."/>
        </authorList>
    </citation>
    <scope>NUCLEOTIDE SEQUENCE</scope>
</reference>
<evidence type="ECO:0000313" key="4">
    <source>
        <dbReference type="Proteomes" id="UP000683360"/>
    </source>
</evidence>
<accession>A0A8S3UD84</accession>
<name>A0A8S3UD84_MYTED</name>
<feature type="region of interest" description="Disordered" evidence="1">
    <location>
        <begin position="1"/>
        <end position="33"/>
    </location>
</feature>
<dbReference type="AlphaFoldDB" id="A0A8S3UD84"/>
<protein>
    <submittedName>
        <fullName evidence="3">Uncharacterized protein</fullName>
    </submittedName>
</protein>
<feature type="compositionally biased region" description="Basic and acidic residues" evidence="1">
    <location>
        <begin position="8"/>
        <end position="24"/>
    </location>
</feature>
<evidence type="ECO:0000313" key="3">
    <source>
        <dbReference type="EMBL" id="CAG2240396.1"/>
    </source>
</evidence>
<dbReference type="Proteomes" id="UP000683360">
    <property type="component" value="Unassembled WGS sequence"/>
</dbReference>
<sequence length="547" mass="61710">MVRRNISKGKDRTTKSTSKDKCREGSNSFEGQNNIPLYSSVNKLTKSELGKTMPQSISISNIGYDEVCDFNVQNEDYDHIERVGRRADVDMVYSLTTYQKTEDDYDISGQNCNIIQGGTEQILTCSSNTAIWIKQAWRSDSSLVCDKQSIQNNHQPSLHSLRRTASKICNGRVSCKIHNIKQPSFFVAIYYTCKENSCVAIEGQTTKELICASKTVLVIDNAWLSNERCGSAPSLSSLTANVVDYCKRNSSCAGTITSKGTSEQTSKIATFSSTTLLQTKDSSIDAQNSEMCVDIPGNSKKNISCPQNTEFRFKVGWFGSNENMCEPGLLITNKTKSRIRQINKTIFQNVFCKTIPCELDNKGKVVDHIAVFFICKAIIVSIIAILCIVGLVYLYKRKYNPTWCSKTDTNSVMSIQDMHQQKDEHDYMTVYDIDDPQHENPSFVIEQNKDKNYDKLRRPDQDTNDYDKLQESTSQKYENSAKEHKLNTDLANQLQESLKYENSETNATKDFKSQSNLGESIASKLYESIDNCNSDSLTESTPYAYIE</sequence>
<feature type="region of interest" description="Disordered" evidence="1">
    <location>
        <begin position="450"/>
        <end position="484"/>
    </location>
</feature>
<comment type="caution">
    <text evidence="3">The sequence shown here is derived from an EMBL/GenBank/DDBJ whole genome shotgun (WGS) entry which is preliminary data.</text>
</comment>
<evidence type="ECO:0000256" key="2">
    <source>
        <dbReference type="SAM" id="Phobius"/>
    </source>
</evidence>
<evidence type="ECO:0000256" key="1">
    <source>
        <dbReference type="SAM" id="MobiDB-lite"/>
    </source>
</evidence>
<keyword evidence="4" id="KW-1185">Reference proteome</keyword>
<gene>
    <name evidence="3" type="ORF">MEDL_52717</name>
</gene>
<dbReference type="OrthoDB" id="10332284at2759"/>
<keyword evidence="2" id="KW-0472">Membrane</keyword>